<comment type="subcellular location">
    <subcellularLocation>
        <location evidence="1">Membrane</location>
        <topology evidence="1">Multi-pass membrane protein</topology>
    </subcellularLocation>
</comment>
<protein>
    <submittedName>
        <fullName evidence="11">LysR family transcriptional regulator</fullName>
    </submittedName>
</protein>
<feature type="transmembrane region" description="Helical" evidence="9">
    <location>
        <begin position="39"/>
        <end position="63"/>
    </location>
</feature>
<evidence type="ECO:0000256" key="9">
    <source>
        <dbReference type="SAM" id="Phobius"/>
    </source>
</evidence>
<sequence length="435" mass="47610">MMSASFVNQWVSLIKDTSLAYVVGVPEFTFLANQVNSRLMVYPAQIFVFVGLIYLVSCCAFQWDVPRLLAGTAGLLSRPSQDLASALPVILDSSRGGQTELGDLSNDNGLARDLDKCAHAVPFRRGKRSNGMAKWQPDIFSLTMFAAVCEEESISRAAQRMSVVPSAVSKRMSEIESQAGVSLLVRGGRGVRPTTAGLTLLHHARTIMYSVEKLQAELAEHVDGVRGHITVFANASSIAQYLPRDIARFLSTHSGIRVDLDERISPAVVQGVVDGSAELGVCLQAQDLDQVEWFPYASDRLVVVVHPDHPLAAQEAVEFSDTFKYDFVGLQQGSRMANFLAAQAVAAGKDINFRMRVSTYEAACHIVAEDLAIAVLAHDSVKLMQNALGLRVIELMDPWAKRELILCVRHKETLQPPAHALFDWLKARGATRVAH</sequence>
<dbReference type="InterPro" id="IPR050950">
    <property type="entry name" value="HTH-type_LysR_regulators"/>
</dbReference>
<proteinExistence type="inferred from homology"/>
<reference evidence="11 12" key="1">
    <citation type="submission" date="2019-03" db="EMBL/GenBank/DDBJ databases">
        <title>Complete Genome Sequence of Paraburkholderia dipogonis ICMP 19430T, a Nitrogen-fixing Symbiont of the South African Invasive Legume Dipogon lignosus in New Zealand.</title>
        <authorList>
            <person name="De Meyer S.E."/>
        </authorList>
    </citation>
    <scope>NUCLEOTIDE SEQUENCE [LARGE SCALE GENOMIC DNA]</scope>
    <source>
        <strain evidence="11 12">ICMP 19430</strain>
    </source>
</reference>
<evidence type="ECO:0000256" key="3">
    <source>
        <dbReference type="ARBA" id="ARBA00022692"/>
    </source>
</evidence>
<dbReference type="Gene3D" id="1.10.3720.10">
    <property type="entry name" value="MetI-like"/>
    <property type="match status" value="1"/>
</dbReference>
<accession>A0A4Y8MH04</accession>
<dbReference type="Pfam" id="PF03466">
    <property type="entry name" value="LysR_substrate"/>
    <property type="match status" value="1"/>
</dbReference>
<dbReference type="Proteomes" id="UP000297385">
    <property type="component" value="Unassembled WGS sequence"/>
</dbReference>
<evidence type="ECO:0000256" key="2">
    <source>
        <dbReference type="ARBA" id="ARBA00009437"/>
    </source>
</evidence>
<dbReference type="EMBL" id="SNVI01000008">
    <property type="protein sequence ID" value="TFE36673.1"/>
    <property type="molecule type" value="Genomic_DNA"/>
</dbReference>
<dbReference type="Pfam" id="PF00126">
    <property type="entry name" value="HTH_1"/>
    <property type="match status" value="1"/>
</dbReference>
<dbReference type="CDD" id="cd08421">
    <property type="entry name" value="PBP2_LTTR_like_1"/>
    <property type="match status" value="1"/>
</dbReference>
<dbReference type="PANTHER" id="PTHR30419:SF2">
    <property type="entry name" value="LYSR FAMILY TRANSCRIPTIONAL REGULATOR"/>
    <property type="match status" value="1"/>
</dbReference>
<dbReference type="Gene3D" id="3.40.190.290">
    <property type="match status" value="1"/>
</dbReference>
<dbReference type="InterPro" id="IPR035906">
    <property type="entry name" value="MetI-like_sf"/>
</dbReference>
<dbReference type="PROSITE" id="PS50931">
    <property type="entry name" value="HTH_LYSR"/>
    <property type="match status" value="1"/>
</dbReference>
<evidence type="ECO:0000313" key="11">
    <source>
        <dbReference type="EMBL" id="TFE36673.1"/>
    </source>
</evidence>
<gene>
    <name evidence="11" type="ORF">E2553_44190</name>
</gene>
<dbReference type="SUPFAM" id="SSF53850">
    <property type="entry name" value="Periplasmic binding protein-like II"/>
    <property type="match status" value="1"/>
</dbReference>
<evidence type="ECO:0000313" key="12">
    <source>
        <dbReference type="Proteomes" id="UP000297385"/>
    </source>
</evidence>
<comment type="caution">
    <text evidence="11">The sequence shown here is derived from an EMBL/GenBank/DDBJ whole genome shotgun (WGS) entry which is preliminary data.</text>
</comment>
<dbReference type="InterPro" id="IPR036388">
    <property type="entry name" value="WH-like_DNA-bd_sf"/>
</dbReference>
<dbReference type="AlphaFoldDB" id="A0A4Y8MH04"/>
<evidence type="ECO:0000256" key="6">
    <source>
        <dbReference type="ARBA" id="ARBA00023125"/>
    </source>
</evidence>
<feature type="domain" description="HTH lysR-type" evidence="10">
    <location>
        <begin position="137"/>
        <end position="194"/>
    </location>
</feature>
<dbReference type="SUPFAM" id="SSF46785">
    <property type="entry name" value="Winged helix' DNA-binding domain"/>
    <property type="match status" value="1"/>
</dbReference>
<evidence type="ECO:0000256" key="7">
    <source>
        <dbReference type="ARBA" id="ARBA00023136"/>
    </source>
</evidence>
<evidence type="ECO:0000256" key="4">
    <source>
        <dbReference type="ARBA" id="ARBA00022989"/>
    </source>
</evidence>
<dbReference type="InterPro" id="IPR000847">
    <property type="entry name" value="LysR_HTH_N"/>
</dbReference>
<organism evidence="11 12">
    <name type="scientific">Paraburkholderia dipogonis</name>
    <dbReference type="NCBI Taxonomy" id="1211383"/>
    <lineage>
        <taxon>Bacteria</taxon>
        <taxon>Pseudomonadati</taxon>
        <taxon>Pseudomonadota</taxon>
        <taxon>Betaproteobacteria</taxon>
        <taxon>Burkholderiales</taxon>
        <taxon>Burkholderiaceae</taxon>
        <taxon>Paraburkholderia</taxon>
    </lineage>
</organism>
<dbReference type="GO" id="GO:0005829">
    <property type="term" value="C:cytosol"/>
    <property type="evidence" value="ECO:0007669"/>
    <property type="project" value="TreeGrafter"/>
</dbReference>
<dbReference type="GO" id="GO:0003677">
    <property type="term" value="F:DNA binding"/>
    <property type="evidence" value="ECO:0007669"/>
    <property type="project" value="UniProtKB-KW"/>
</dbReference>
<comment type="similarity">
    <text evidence="2">Belongs to the LysR transcriptional regulatory family.</text>
</comment>
<keyword evidence="7 9" id="KW-0472">Membrane</keyword>
<evidence type="ECO:0000256" key="1">
    <source>
        <dbReference type="ARBA" id="ARBA00004141"/>
    </source>
</evidence>
<dbReference type="RefSeq" id="WP_121311259.1">
    <property type="nucleotide sequence ID" value="NZ_SNVI01000008.1"/>
</dbReference>
<keyword evidence="4 9" id="KW-1133">Transmembrane helix</keyword>
<keyword evidence="8" id="KW-0804">Transcription</keyword>
<dbReference type="Gene3D" id="1.10.10.10">
    <property type="entry name" value="Winged helix-like DNA-binding domain superfamily/Winged helix DNA-binding domain"/>
    <property type="match status" value="1"/>
</dbReference>
<dbReference type="InterPro" id="IPR005119">
    <property type="entry name" value="LysR_subst-bd"/>
</dbReference>
<dbReference type="GO" id="GO:0016020">
    <property type="term" value="C:membrane"/>
    <property type="evidence" value="ECO:0007669"/>
    <property type="project" value="UniProtKB-SubCell"/>
</dbReference>
<name>A0A4Y8MH04_9BURK</name>
<keyword evidence="5" id="KW-0805">Transcription regulation</keyword>
<keyword evidence="3 9" id="KW-0812">Transmembrane</keyword>
<evidence type="ECO:0000259" key="10">
    <source>
        <dbReference type="PROSITE" id="PS50931"/>
    </source>
</evidence>
<dbReference type="InterPro" id="IPR036390">
    <property type="entry name" value="WH_DNA-bd_sf"/>
</dbReference>
<dbReference type="PANTHER" id="PTHR30419">
    <property type="entry name" value="HTH-TYPE TRANSCRIPTIONAL REGULATOR YBHD"/>
    <property type="match status" value="1"/>
</dbReference>
<evidence type="ECO:0000256" key="8">
    <source>
        <dbReference type="ARBA" id="ARBA00023163"/>
    </source>
</evidence>
<dbReference type="GO" id="GO:0003700">
    <property type="term" value="F:DNA-binding transcription factor activity"/>
    <property type="evidence" value="ECO:0007669"/>
    <property type="project" value="InterPro"/>
</dbReference>
<evidence type="ECO:0000256" key="5">
    <source>
        <dbReference type="ARBA" id="ARBA00023015"/>
    </source>
</evidence>
<keyword evidence="6" id="KW-0238">DNA-binding</keyword>